<organism evidence="2">
    <name type="scientific">Arundo donax</name>
    <name type="common">Giant reed</name>
    <name type="synonym">Donax arundinaceus</name>
    <dbReference type="NCBI Taxonomy" id="35708"/>
    <lineage>
        <taxon>Eukaryota</taxon>
        <taxon>Viridiplantae</taxon>
        <taxon>Streptophyta</taxon>
        <taxon>Embryophyta</taxon>
        <taxon>Tracheophyta</taxon>
        <taxon>Spermatophyta</taxon>
        <taxon>Magnoliopsida</taxon>
        <taxon>Liliopsida</taxon>
        <taxon>Poales</taxon>
        <taxon>Poaceae</taxon>
        <taxon>PACMAD clade</taxon>
        <taxon>Arundinoideae</taxon>
        <taxon>Arundineae</taxon>
        <taxon>Arundo</taxon>
    </lineage>
</organism>
<dbReference type="AlphaFoldDB" id="A0A0A8XN21"/>
<reference evidence="2" key="2">
    <citation type="journal article" date="2015" name="Data Brief">
        <title>Shoot transcriptome of the giant reed, Arundo donax.</title>
        <authorList>
            <person name="Barrero R.A."/>
            <person name="Guerrero F.D."/>
            <person name="Moolhuijzen P."/>
            <person name="Goolsby J.A."/>
            <person name="Tidwell J."/>
            <person name="Bellgard S.E."/>
            <person name="Bellgard M.I."/>
        </authorList>
    </citation>
    <scope>NUCLEOTIDE SEQUENCE</scope>
    <source>
        <tissue evidence="2">Shoot tissue taken approximately 20 cm above the soil surface</tissue>
    </source>
</reference>
<keyword evidence="1" id="KW-0472">Membrane</keyword>
<accession>A0A0A8XN21</accession>
<keyword evidence="1" id="KW-0812">Transmembrane</keyword>
<name>A0A0A8XN21_ARUDO</name>
<proteinExistence type="predicted"/>
<feature type="transmembrane region" description="Helical" evidence="1">
    <location>
        <begin position="40"/>
        <end position="64"/>
    </location>
</feature>
<reference evidence="2" key="1">
    <citation type="submission" date="2014-09" db="EMBL/GenBank/DDBJ databases">
        <authorList>
            <person name="Magalhaes I.L.F."/>
            <person name="Oliveira U."/>
            <person name="Santos F.R."/>
            <person name="Vidigal T.H.D.A."/>
            <person name="Brescovit A.D."/>
            <person name="Santos A.J."/>
        </authorList>
    </citation>
    <scope>NUCLEOTIDE SEQUENCE</scope>
    <source>
        <tissue evidence="2">Shoot tissue taken approximately 20 cm above the soil surface</tissue>
    </source>
</reference>
<evidence type="ECO:0000256" key="1">
    <source>
        <dbReference type="SAM" id="Phobius"/>
    </source>
</evidence>
<protein>
    <submittedName>
        <fullName evidence="2">Uncharacterized protein</fullName>
    </submittedName>
</protein>
<sequence>MALPTPTPGSLLPLLPASWPWVFLAFMKQKHEQQGHWNKSFIPCAVVSMILICVCNSEALWLSLPLGTHTHTQLSTRHSEMF</sequence>
<keyword evidence="1" id="KW-1133">Transmembrane helix</keyword>
<dbReference type="EMBL" id="GBRH01283326">
    <property type="protein sequence ID" value="JAD14569.1"/>
    <property type="molecule type" value="Transcribed_RNA"/>
</dbReference>
<feature type="transmembrane region" description="Helical" evidence="1">
    <location>
        <begin position="12"/>
        <end position="28"/>
    </location>
</feature>
<evidence type="ECO:0000313" key="2">
    <source>
        <dbReference type="EMBL" id="JAD14569.1"/>
    </source>
</evidence>